<proteinExistence type="predicted"/>
<feature type="domain" description="Ubiquitin-like" evidence="1">
    <location>
        <begin position="31"/>
        <end position="84"/>
    </location>
</feature>
<reference evidence="2" key="2">
    <citation type="submission" date="2025-05" db="UniProtKB">
        <authorList>
            <consortium name="Ensembl"/>
        </authorList>
    </citation>
    <scope>IDENTIFICATION</scope>
</reference>
<dbReference type="Ensembl" id="ENSLCAT00010014139.1">
    <property type="protein sequence ID" value="ENSLCAP00010013840.1"/>
    <property type="gene ID" value="ENSLCAG00010006578.1"/>
</dbReference>
<accession>A0A4W6CND8</accession>
<dbReference type="AlphaFoldDB" id="A0A4W6CND8"/>
<dbReference type="STRING" id="8187.ENSLCAP00010013840"/>
<evidence type="ECO:0000259" key="1">
    <source>
        <dbReference type="PROSITE" id="PS50053"/>
    </source>
</evidence>
<keyword evidence="3" id="KW-1185">Reference proteome</keyword>
<sequence>MSKGSVMVHWCPGGMKNIPLSNTKEQVQNTTVKELKKRVRKEFSIIPGLNVDDVQLSFKGQKLDNDCSPLSEYGIQHKSVLQLVWGLGA</sequence>
<dbReference type="CDD" id="cd17039">
    <property type="entry name" value="Ubl_ubiquitin_like"/>
    <property type="match status" value="1"/>
</dbReference>
<name>A0A4W6CND8_LATCA</name>
<dbReference type="Ensembl" id="ENSLCAT00010014146.1">
    <property type="protein sequence ID" value="ENSLCAP00010013846.1"/>
    <property type="gene ID" value="ENSLCAG00010006580.1"/>
</dbReference>
<dbReference type="Gene3D" id="3.10.20.90">
    <property type="entry name" value="Phosphatidylinositol 3-kinase Catalytic Subunit, Chain A, domain 1"/>
    <property type="match status" value="1"/>
</dbReference>
<evidence type="ECO:0000313" key="2">
    <source>
        <dbReference type="Ensembl" id="ENSLCAP00010013840.1"/>
    </source>
</evidence>
<dbReference type="PROSITE" id="PS50053">
    <property type="entry name" value="UBIQUITIN_2"/>
    <property type="match status" value="1"/>
</dbReference>
<dbReference type="Pfam" id="PF00240">
    <property type="entry name" value="ubiquitin"/>
    <property type="match status" value="1"/>
</dbReference>
<reference evidence="3" key="1">
    <citation type="submission" date="2015-09" db="EMBL/GenBank/DDBJ databases">
        <authorList>
            <person name="Sai Rama Sridatta P."/>
        </authorList>
    </citation>
    <scope>NUCLEOTIDE SEQUENCE [LARGE SCALE GENOMIC DNA]</scope>
</reference>
<dbReference type="InterPro" id="IPR000626">
    <property type="entry name" value="Ubiquitin-like_dom"/>
</dbReference>
<dbReference type="Proteomes" id="UP000314980">
    <property type="component" value="Unassembled WGS sequence"/>
</dbReference>
<dbReference type="InterPro" id="IPR029071">
    <property type="entry name" value="Ubiquitin-like_domsf"/>
</dbReference>
<protein>
    <recommendedName>
        <fullName evidence="1">Ubiquitin-like domain-containing protein</fullName>
    </recommendedName>
</protein>
<organism evidence="2 3">
    <name type="scientific">Lates calcarifer</name>
    <name type="common">Barramundi</name>
    <name type="synonym">Holocentrus calcarifer</name>
    <dbReference type="NCBI Taxonomy" id="8187"/>
    <lineage>
        <taxon>Eukaryota</taxon>
        <taxon>Metazoa</taxon>
        <taxon>Chordata</taxon>
        <taxon>Craniata</taxon>
        <taxon>Vertebrata</taxon>
        <taxon>Euteleostomi</taxon>
        <taxon>Actinopterygii</taxon>
        <taxon>Neopterygii</taxon>
        <taxon>Teleostei</taxon>
        <taxon>Neoteleostei</taxon>
        <taxon>Acanthomorphata</taxon>
        <taxon>Carangaria</taxon>
        <taxon>Carangaria incertae sedis</taxon>
        <taxon>Centropomidae</taxon>
        <taxon>Lates</taxon>
    </lineage>
</organism>
<dbReference type="SUPFAM" id="SSF54236">
    <property type="entry name" value="Ubiquitin-like"/>
    <property type="match status" value="1"/>
</dbReference>
<dbReference type="GeneTree" id="ENSGT00980000198800"/>
<evidence type="ECO:0000313" key="3">
    <source>
        <dbReference type="Proteomes" id="UP000314980"/>
    </source>
</evidence>